<name>A0ABU6WE80_9FABA</name>
<protein>
    <submittedName>
        <fullName evidence="1">Uncharacterized protein</fullName>
    </submittedName>
</protein>
<accession>A0ABU6WE80</accession>
<evidence type="ECO:0000313" key="1">
    <source>
        <dbReference type="EMBL" id="MED6184082.1"/>
    </source>
</evidence>
<comment type="caution">
    <text evidence="1">The sequence shown here is derived from an EMBL/GenBank/DDBJ whole genome shotgun (WGS) entry which is preliminary data.</text>
</comment>
<keyword evidence="2" id="KW-1185">Reference proteome</keyword>
<reference evidence="1 2" key="1">
    <citation type="journal article" date="2023" name="Plants (Basel)">
        <title>Bridging the Gap: Combining Genomics and Transcriptomics Approaches to Understand Stylosanthes scabra, an Orphan Legume from the Brazilian Caatinga.</title>
        <authorList>
            <person name="Ferreira-Neto J.R.C."/>
            <person name="da Silva M.D."/>
            <person name="Binneck E."/>
            <person name="de Melo N.F."/>
            <person name="da Silva R.H."/>
            <person name="de Melo A.L.T.M."/>
            <person name="Pandolfi V."/>
            <person name="Bustamante F.O."/>
            <person name="Brasileiro-Vidal A.C."/>
            <person name="Benko-Iseppon A.M."/>
        </authorList>
    </citation>
    <scope>NUCLEOTIDE SEQUENCE [LARGE SCALE GENOMIC DNA]</scope>
    <source>
        <tissue evidence="1">Leaves</tissue>
    </source>
</reference>
<dbReference type="EMBL" id="JASCZI010181502">
    <property type="protein sequence ID" value="MED6184082.1"/>
    <property type="molecule type" value="Genomic_DNA"/>
</dbReference>
<sequence>MAISDPIRSNPNLSRASASIFTLHISLTLTSEAIAHFSTSPPCCRRLCRRRAAAACVFAVSSSAPVLLCRVPASSSVSSFGERRVACACRRLLPSPFCRRLSSPRRASVTPLTLVFNREISLNAIAFLCNQTSRGRLWFIIKK</sequence>
<dbReference type="Proteomes" id="UP001341840">
    <property type="component" value="Unassembled WGS sequence"/>
</dbReference>
<organism evidence="1 2">
    <name type="scientific">Stylosanthes scabra</name>
    <dbReference type="NCBI Taxonomy" id="79078"/>
    <lineage>
        <taxon>Eukaryota</taxon>
        <taxon>Viridiplantae</taxon>
        <taxon>Streptophyta</taxon>
        <taxon>Embryophyta</taxon>
        <taxon>Tracheophyta</taxon>
        <taxon>Spermatophyta</taxon>
        <taxon>Magnoliopsida</taxon>
        <taxon>eudicotyledons</taxon>
        <taxon>Gunneridae</taxon>
        <taxon>Pentapetalae</taxon>
        <taxon>rosids</taxon>
        <taxon>fabids</taxon>
        <taxon>Fabales</taxon>
        <taxon>Fabaceae</taxon>
        <taxon>Papilionoideae</taxon>
        <taxon>50 kb inversion clade</taxon>
        <taxon>dalbergioids sensu lato</taxon>
        <taxon>Dalbergieae</taxon>
        <taxon>Pterocarpus clade</taxon>
        <taxon>Stylosanthes</taxon>
    </lineage>
</organism>
<evidence type="ECO:0000313" key="2">
    <source>
        <dbReference type="Proteomes" id="UP001341840"/>
    </source>
</evidence>
<proteinExistence type="predicted"/>
<gene>
    <name evidence="1" type="ORF">PIB30_044005</name>
</gene>